<dbReference type="Proteomes" id="UP000019586">
    <property type="component" value="Chromosome"/>
</dbReference>
<gene>
    <name evidence="1" type="ORF">KPNJ2_03472</name>
</gene>
<dbReference type="KEGG" id="kps:KPNJ2_03472"/>
<name>W8V229_KLEPN</name>
<evidence type="ECO:0000313" key="2">
    <source>
        <dbReference type="Proteomes" id="UP000019586"/>
    </source>
</evidence>
<accession>W8V229</accession>
<dbReference type="HOGENOM" id="CLU_2585067_0_0_6"/>
<evidence type="ECO:0000313" key="1">
    <source>
        <dbReference type="EMBL" id="AHM80252.1"/>
    </source>
</evidence>
<organism evidence="1 2">
    <name type="scientific">Klebsiella pneumoniae 30684/NJST258_2</name>
    <dbReference type="NCBI Taxonomy" id="1420013"/>
    <lineage>
        <taxon>Bacteria</taxon>
        <taxon>Pseudomonadati</taxon>
        <taxon>Pseudomonadota</taxon>
        <taxon>Gammaproteobacteria</taxon>
        <taxon>Enterobacterales</taxon>
        <taxon>Enterobacteriaceae</taxon>
        <taxon>Klebsiella/Raoultella group</taxon>
        <taxon>Klebsiella</taxon>
        <taxon>Klebsiella pneumoniae complex</taxon>
    </lineage>
</organism>
<protein>
    <submittedName>
        <fullName evidence="1">Uncharacterized protein</fullName>
    </submittedName>
</protein>
<dbReference type="AlphaFoldDB" id="W8V229"/>
<reference evidence="1 2" key="1">
    <citation type="journal article" date="2014" name="Proc. Natl. Acad. Sci. U.S.A.">
        <title>Molecular dissection of the evolution of carbapenem-resistant multilocus sequence type 258 Klebsiella pneumoniae.</title>
        <authorList>
            <person name="Deleo F.R."/>
            <person name="Chen L."/>
            <person name="Porcella S.F."/>
            <person name="Martens C.A."/>
            <person name="Kobayashi S.D."/>
            <person name="Porter A.R."/>
            <person name="Chavda K.D."/>
            <person name="Jacobs M.R."/>
            <person name="Mathema B."/>
            <person name="Olsen R.J."/>
            <person name="Bonomo R.A."/>
            <person name="Musser J.M."/>
            <person name="Kreiswirth B.N."/>
        </authorList>
    </citation>
    <scope>NUCLEOTIDE SEQUENCE [LARGE SCALE GENOMIC DNA]</scope>
    <source>
        <strain evidence="1">30684/NJST258_2</strain>
    </source>
</reference>
<sequence>MVCTMDLSAGQTPGFGALVDELPPATQPLSNPASTSAIAPCLNVIFAILIVISQEISADFQIISKGYNIPARHQAIKSPPAAGS</sequence>
<proteinExistence type="predicted"/>
<dbReference type="EMBL" id="CP006918">
    <property type="protein sequence ID" value="AHM80252.1"/>
    <property type="molecule type" value="Genomic_DNA"/>
</dbReference>